<evidence type="ECO:0000313" key="1">
    <source>
        <dbReference type="EMBL" id="KAK9007050.1"/>
    </source>
</evidence>
<organism evidence="1 2">
    <name type="scientific">Hibiscus sabdariffa</name>
    <name type="common">roselle</name>
    <dbReference type="NCBI Taxonomy" id="183260"/>
    <lineage>
        <taxon>Eukaryota</taxon>
        <taxon>Viridiplantae</taxon>
        <taxon>Streptophyta</taxon>
        <taxon>Embryophyta</taxon>
        <taxon>Tracheophyta</taxon>
        <taxon>Spermatophyta</taxon>
        <taxon>Magnoliopsida</taxon>
        <taxon>eudicotyledons</taxon>
        <taxon>Gunneridae</taxon>
        <taxon>Pentapetalae</taxon>
        <taxon>rosids</taxon>
        <taxon>malvids</taxon>
        <taxon>Malvales</taxon>
        <taxon>Malvaceae</taxon>
        <taxon>Malvoideae</taxon>
        <taxon>Hibiscus</taxon>
    </lineage>
</organism>
<gene>
    <name evidence="1" type="ORF">V6N11_019378</name>
</gene>
<reference evidence="1 2" key="1">
    <citation type="journal article" date="2024" name="G3 (Bethesda)">
        <title>Genome assembly of Hibiscus sabdariffa L. provides insights into metabolisms of medicinal natural products.</title>
        <authorList>
            <person name="Kim T."/>
        </authorList>
    </citation>
    <scope>NUCLEOTIDE SEQUENCE [LARGE SCALE GENOMIC DNA]</scope>
    <source>
        <strain evidence="1">TK-2024</strain>
        <tissue evidence="1">Old leaves</tissue>
    </source>
</reference>
<dbReference type="EMBL" id="JBBPBN010000028">
    <property type="protein sequence ID" value="KAK9007050.1"/>
    <property type="molecule type" value="Genomic_DNA"/>
</dbReference>
<protein>
    <submittedName>
        <fullName evidence="1">Uncharacterized protein</fullName>
    </submittedName>
</protein>
<proteinExistence type="predicted"/>
<accession>A0ABR2R281</accession>
<keyword evidence="2" id="KW-1185">Reference proteome</keyword>
<evidence type="ECO:0000313" key="2">
    <source>
        <dbReference type="Proteomes" id="UP001396334"/>
    </source>
</evidence>
<sequence>MHLLFHPKMKYCFRYVGYYVYKDLIFWFSFSRKYCFIYAKAFIGGKTVAKDPAFGLEKPFWKSTLINSLVADAAVGIIAQEVAGDVRMKNIRADKAECGITIKSTGRVRRLTNQVYLDKRTLSMERKNEKVLLHMHNTKMASLDLNSQEMEDSLYLNSQKIEPHVVDDRADLLSVRSYVESLVLLDKAVNVHS</sequence>
<name>A0ABR2R281_9ROSI</name>
<dbReference type="Proteomes" id="UP001396334">
    <property type="component" value="Unassembled WGS sequence"/>
</dbReference>
<comment type="caution">
    <text evidence="1">The sequence shown here is derived from an EMBL/GenBank/DDBJ whole genome shotgun (WGS) entry which is preliminary data.</text>
</comment>